<feature type="compositionally biased region" description="Basic residues" evidence="2">
    <location>
        <begin position="104"/>
        <end position="120"/>
    </location>
</feature>
<dbReference type="Gene3D" id="1.20.58.90">
    <property type="match status" value="1"/>
</dbReference>
<dbReference type="CTD" id="10928"/>
<dbReference type="InterPro" id="IPR008936">
    <property type="entry name" value="Rho_GTPase_activation_prot"/>
</dbReference>
<keyword evidence="1" id="KW-0343">GTPase activation</keyword>
<dbReference type="OrthoDB" id="10033734at2759"/>
<evidence type="ECO:0000313" key="4">
    <source>
        <dbReference type="Proteomes" id="UP000504630"/>
    </source>
</evidence>
<dbReference type="PROSITE" id="PS50238">
    <property type="entry name" value="RHOGAP"/>
    <property type="match status" value="1"/>
</dbReference>
<dbReference type="SMART" id="SM00324">
    <property type="entry name" value="RhoGAP"/>
    <property type="match status" value="1"/>
</dbReference>
<feature type="compositionally biased region" description="Basic and acidic residues" evidence="2">
    <location>
        <begin position="49"/>
        <end position="70"/>
    </location>
</feature>
<dbReference type="Pfam" id="PF00620">
    <property type="entry name" value="RhoGAP"/>
    <property type="match status" value="1"/>
</dbReference>
<feature type="compositionally biased region" description="Low complexity" evidence="2">
    <location>
        <begin position="631"/>
        <end position="646"/>
    </location>
</feature>
<dbReference type="PANTHER" id="PTHR12783">
    <property type="entry name" value="RALA BINDING PROTEIN 1 RALBP1"/>
    <property type="match status" value="1"/>
</dbReference>
<feature type="region of interest" description="Disordered" evidence="2">
    <location>
        <begin position="525"/>
        <end position="551"/>
    </location>
</feature>
<dbReference type="FunFam" id="1.10.555.10:FF:000087">
    <property type="entry name" value="RalA-binding protein 1"/>
    <property type="match status" value="1"/>
</dbReference>
<proteinExistence type="predicted"/>
<dbReference type="SUPFAM" id="SSF48350">
    <property type="entry name" value="GTPase activation domain, GAP"/>
    <property type="match status" value="1"/>
</dbReference>
<dbReference type="Gene3D" id="1.10.555.10">
    <property type="entry name" value="Rho GTPase activation protein"/>
    <property type="match status" value="1"/>
</dbReference>
<feature type="compositionally biased region" description="Basic and acidic residues" evidence="2">
    <location>
        <begin position="121"/>
        <end position="153"/>
    </location>
</feature>
<dbReference type="InterPro" id="IPR049041">
    <property type="entry name" value="RalBP1-like_Ral-bd"/>
</dbReference>
<dbReference type="GeneID" id="115022795"/>
<evidence type="ECO:0000256" key="1">
    <source>
        <dbReference type="ARBA" id="ARBA00022468"/>
    </source>
</evidence>
<dbReference type="GO" id="GO:0016020">
    <property type="term" value="C:membrane"/>
    <property type="evidence" value="ECO:0007669"/>
    <property type="project" value="TreeGrafter"/>
</dbReference>
<name>A0A6J2RHN2_COTGO</name>
<dbReference type="GO" id="GO:0031267">
    <property type="term" value="F:small GTPase binding"/>
    <property type="evidence" value="ECO:0007669"/>
    <property type="project" value="InterPro"/>
</dbReference>
<feature type="domain" description="Rho-GAP" evidence="3">
    <location>
        <begin position="191"/>
        <end position="379"/>
    </location>
</feature>
<reference evidence="5" key="1">
    <citation type="submission" date="2025-08" db="UniProtKB">
        <authorList>
            <consortium name="RefSeq"/>
        </authorList>
    </citation>
    <scope>IDENTIFICATION</scope>
</reference>
<dbReference type="InterPro" id="IPR039767">
    <property type="entry name" value="RALBP1"/>
</dbReference>
<dbReference type="FunFam" id="1.20.58.90:FF:000001">
    <property type="entry name" value="ralA-binding protein 1"/>
    <property type="match status" value="1"/>
</dbReference>
<dbReference type="Pfam" id="PF20924">
    <property type="entry name" value="RLIP76_Ral-bd"/>
    <property type="match status" value="1"/>
</dbReference>
<feature type="compositionally biased region" description="Pro residues" evidence="2">
    <location>
        <begin position="609"/>
        <end position="619"/>
    </location>
</feature>
<accession>A0A6J2RHN2</accession>
<feature type="region of interest" description="Disordered" evidence="2">
    <location>
        <begin position="601"/>
        <end position="665"/>
    </location>
</feature>
<evidence type="ECO:0000259" key="3">
    <source>
        <dbReference type="PROSITE" id="PS50238"/>
    </source>
</evidence>
<feature type="region of interest" description="Disordered" evidence="2">
    <location>
        <begin position="1"/>
        <end position="153"/>
    </location>
</feature>
<keyword evidence="4" id="KW-1185">Reference proteome</keyword>
<dbReference type="AlphaFoldDB" id="A0A6J2RHN2"/>
<dbReference type="KEGG" id="cgob:115022795"/>
<dbReference type="Proteomes" id="UP000504630">
    <property type="component" value="Chromosome 17"/>
</dbReference>
<feature type="compositionally biased region" description="Basic and acidic residues" evidence="2">
    <location>
        <begin position="647"/>
        <end position="665"/>
    </location>
</feature>
<feature type="compositionally biased region" description="Acidic residues" evidence="2">
    <location>
        <begin position="535"/>
        <end position="551"/>
    </location>
</feature>
<protein>
    <submittedName>
        <fullName evidence="5">LOW QUALITY PROTEIN: ralA-binding protein 1</fullName>
    </submittedName>
</protein>
<dbReference type="RefSeq" id="XP_029309751.1">
    <property type="nucleotide sequence ID" value="XM_029453891.1"/>
</dbReference>
<dbReference type="InterPro" id="IPR000198">
    <property type="entry name" value="RhoGAP_dom"/>
</dbReference>
<dbReference type="PANTHER" id="PTHR12783:SF5">
    <property type="entry name" value="RALA-BINDING PROTEIN 1"/>
    <property type="match status" value="1"/>
</dbReference>
<dbReference type="GO" id="GO:0005096">
    <property type="term" value="F:GTPase activator activity"/>
    <property type="evidence" value="ECO:0007669"/>
    <property type="project" value="UniProtKB-KW"/>
</dbReference>
<evidence type="ECO:0000256" key="2">
    <source>
        <dbReference type="SAM" id="MobiDB-lite"/>
    </source>
</evidence>
<dbReference type="GO" id="GO:0006897">
    <property type="term" value="P:endocytosis"/>
    <property type="evidence" value="ECO:0007669"/>
    <property type="project" value="TreeGrafter"/>
</dbReference>
<feature type="compositionally biased region" description="Basic residues" evidence="2">
    <location>
        <begin position="71"/>
        <end position="81"/>
    </location>
</feature>
<sequence length="665" mass="76195">MTECFLPPSSSPAEQRRAEHPGGVARTPSSEEISPTKFPGLYRTGEPSPPHDGHHHEPPDAYVSDDDKEHGKKKNKFKKKEKRTEGYAAFQEDSSADEAESPSKMKRSKGIHVFKKPSFSKKKEKDFKVKEKEKEKEKGPKEDKAKDKKSKDLTAADVVKQWKEKKKKKKPTTEVEPVPVEIPTFRPIFGAPLTEAVKRTALYDGIQLPAIFRECVDYIESYGMKCEGIYRVSGMKSKVDELKAAYDREECPCLEEYDPHTVASLLKQYLRELPENLLGRDLAQRFEDSCGRQVEAEKMTEFQRLLAEVSPESRLLLSWLVTHMDHVIVREADTKMNIQNISIVLNPTIQIGNRVLYMFFTHVRELFGDVVLRPVVRPLRWSNMATMPALPETQESVKEEIRRQEFLLNCLHRDLQAGVKDLSKEERLWEVQRILTALKRKLREAKRQECESKIAQEIASLSKEDVSKEEMTENEEEVINLLLAQENEILTEQEELISLEQVLRRQIATEKEEIERLRAEIADIQSRQQGRSETEEYSSDSESESEDEEELQMILEDLQKQNEELENKNTHLNQAIHEEQEAILELRVQLRLLQSHKLQQELTVQPPAEQAPPAQPSPEPRAEEQTKRPVATVAAGADVAASANGKAAKDPSKPSPNKDRRDTNM</sequence>
<dbReference type="CDD" id="cd04381">
    <property type="entry name" value="RhoGap_RalBP1"/>
    <property type="match status" value="1"/>
</dbReference>
<dbReference type="GO" id="GO:0007264">
    <property type="term" value="P:small GTPase-mediated signal transduction"/>
    <property type="evidence" value="ECO:0007669"/>
    <property type="project" value="InterPro"/>
</dbReference>
<gene>
    <name evidence="5" type="primary">ralbp1</name>
</gene>
<organism evidence="4 5">
    <name type="scientific">Cottoperca gobio</name>
    <name type="common">Frogmouth</name>
    <name type="synonym">Aphritis gobio</name>
    <dbReference type="NCBI Taxonomy" id="56716"/>
    <lineage>
        <taxon>Eukaryota</taxon>
        <taxon>Metazoa</taxon>
        <taxon>Chordata</taxon>
        <taxon>Craniata</taxon>
        <taxon>Vertebrata</taxon>
        <taxon>Euteleostomi</taxon>
        <taxon>Actinopterygii</taxon>
        <taxon>Neopterygii</taxon>
        <taxon>Teleostei</taxon>
        <taxon>Neoteleostei</taxon>
        <taxon>Acanthomorphata</taxon>
        <taxon>Eupercaria</taxon>
        <taxon>Perciformes</taxon>
        <taxon>Notothenioidei</taxon>
        <taxon>Bovichtidae</taxon>
        <taxon>Cottoperca</taxon>
    </lineage>
</organism>
<evidence type="ECO:0000313" key="5">
    <source>
        <dbReference type="RefSeq" id="XP_029309751.1"/>
    </source>
</evidence>
<dbReference type="InParanoid" id="A0A6J2RHN2"/>